<reference evidence="1" key="1">
    <citation type="submission" date="2020-07" db="EMBL/GenBank/DDBJ databases">
        <title>Multicomponent nature underlies the extraordinary mechanical properties of spider dragline silk.</title>
        <authorList>
            <person name="Kono N."/>
            <person name="Nakamura H."/>
            <person name="Mori M."/>
            <person name="Yoshida Y."/>
            <person name="Ohtoshi R."/>
            <person name="Malay A.D."/>
            <person name="Moran D.A.P."/>
            <person name="Tomita M."/>
            <person name="Numata K."/>
            <person name="Arakawa K."/>
        </authorList>
    </citation>
    <scope>NUCLEOTIDE SEQUENCE</scope>
</reference>
<gene>
    <name evidence="1" type="ORF">TNCT_220511</name>
</gene>
<dbReference type="Proteomes" id="UP000887116">
    <property type="component" value="Unassembled WGS sequence"/>
</dbReference>
<evidence type="ECO:0000313" key="2">
    <source>
        <dbReference type="Proteomes" id="UP000887116"/>
    </source>
</evidence>
<proteinExistence type="predicted"/>
<dbReference type="EMBL" id="BMAO01029067">
    <property type="protein sequence ID" value="GFR29155.1"/>
    <property type="molecule type" value="Genomic_DNA"/>
</dbReference>
<comment type="caution">
    <text evidence="1">The sequence shown here is derived from an EMBL/GenBank/DDBJ whole genome shotgun (WGS) entry which is preliminary data.</text>
</comment>
<dbReference type="AlphaFoldDB" id="A0A8X6M0V9"/>
<sequence length="119" mass="13849">MTSVLQSNEIDLMNHKDKEQLRRLEQLRESENAIRQSETNFDRRRRLVTARQTTSALRGIESEENRRQRLNNDQIKTNGCNIAWQEKYNSGLNNDAQINYSAASEIGPMNVCCNYCVKL</sequence>
<evidence type="ECO:0000313" key="1">
    <source>
        <dbReference type="EMBL" id="GFR29155.1"/>
    </source>
</evidence>
<name>A0A8X6M0V9_TRICU</name>
<organism evidence="1 2">
    <name type="scientific">Trichonephila clavata</name>
    <name type="common">Joro spider</name>
    <name type="synonym">Nephila clavata</name>
    <dbReference type="NCBI Taxonomy" id="2740835"/>
    <lineage>
        <taxon>Eukaryota</taxon>
        <taxon>Metazoa</taxon>
        <taxon>Ecdysozoa</taxon>
        <taxon>Arthropoda</taxon>
        <taxon>Chelicerata</taxon>
        <taxon>Arachnida</taxon>
        <taxon>Araneae</taxon>
        <taxon>Araneomorphae</taxon>
        <taxon>Entelegynae</taxon>
        <taxon>Araneoidea</taxon>
        <taxon>Nephilidae</taxon>
        <taxon>Trichonephila</taxon>
    </lineage>
</organism>
<protein>
    <submittedName>
        <fullName evidence="1">Uncharacterized protein</fullName>
    </submittedName>
</protein>
<accession>A0A8X6M0V9</accession>
<keyword evidence="2" id="KW-1185">Reference proteome</keyword>